<dbReference type="Proteomes" id="UP000324897">
    <property type="component" value="Unassembled WGS sequence"/>
</dbReference>
<evidence type="ECO:0000313" key="1">
    <source>
        <dbReference type="EMBL" id="TVU00448.1"/>
    </source>
</evidence>
<dbReference type="AlphaFoldDB" id="A0A5J9SN64"/>
<sequence length="290" mass="32965">MAALRPCPCGPVVGAPRLSITSTSRIRIIGRHSNSLLKTAWAGSRTTAANLQHRYPIRAHNGAADYWSIVPDPDDDKSMTREAFNKFREELKKHCELDKGMPFREDIEKIDKYWKEMTSWKTSIFECAGLRVNKQDEISLDTTKQTIATYVSIFVKLVEDTYHNRFHVESMFSLLGAFRGVAAISHILLQDALASVKDAEDITLNYNFVHDKDNGWHEFEQQLNNLEDKFREVSKSIKLYKLMRPTMEGAMTLTLFFVSKMDGRLKMALGKIPGDGPRHFKASDDGETGT</sequence>
<dbReference type="Gramene" id="TVU00448">
    <property type="protein sequence ID" value="TVU00448"/>
    <property type="gene ID" value="EJB05_54128"/>
</dbReference>
<organism evidence="1 2">
    <name type="scientific">Eragrostis curvula</name>
    <name type="common">weeping love grass</name>
    <dbReference type="NCBI Taxonomy" id="38414"/>
    <lineage>
        <taxon>Eukaryota</taxon>
        <taxon>Viridiplantae</taxon>
        <taxon>Streptophyta</taxon>
        <taxon>Embryophyta</taxon>
        <taxon>Tracheophyta</taxon>
        <taxon>Spermatophyta</taxon>
        <taxon>Magnoliopsida</taxon>
        <taxon>Liliopsida</taxon>
        <taxon>Poales</taxon>
        <taxon>Poaceae</taxon>
        <taxon>PACMAD clade</taxon>
        <taxon>Chloridoideae</taxon>
        <taxon>Eragrostideae</taxon>
        <taxon>Eragrostidinae</taxon>
        <taxon>Eragrostis</taxon>
    </lineage>
</organism>
<evidence type="ECO:0000313" key="2">
    <source>
        <dbReference type="Proteomes" id="UP000324897"/>
    </source>
</evidence>
<gene>
    <name evidence="1" type="ORF">EJB05_54128</name>
</gene>
<keyword evidence="2" id="KW-1185">Reference proteome</keyword>
<protein>
    <submittedName>
        <fullName evidence="1">Uncharacterized protein</fullName>
    </submittedName>
</protein>
<proteinExistence type="predicted"/>
<reference evidence="1 2" key="1">
    <citation type="journal article" date="2019" name="Sci. Rep.">
        <title>A high-quality genome of Eragrostis curvula grass provides insights into Poaceae evolution and supports new strategies to enhance forage quality.</title>
        <authorList>
            <person name="Carballo J."/>
            <person name="Santos B.A.C.M."/>
            <person name="Zappacosta D."/>
            <person name="Garbus I."/>
            <person name="Selva J.P."/>
            <person name="Gallo C.A."/>
            <person name="Diaz A."/>
            <person name="Albertini E."/>
            <person name="Caccamo M."/>
            <person name="Echenique V."/>
        </authorList>
    </citation>
    <scope>NUCLEOTIDE SEQUENCE [LARGE SCALE GENOMIC DNA]</scope>
    <source>
        <strain evidence="2">cv. Victoria</strain>
        <tissue evidence="1">Leaf</tissue>
    </source>
</reference>
<name>A0A5J9SN64_9POAL</name>
<accession>A0A5J9SN64</accession>
<dbReference type="OrthoDB" id="660918at2759"/>
<comment type="caution">
    <text evidence="1">The sequence shown here is derived from an EMBL/GenBank/DDBJ whole genome shotgun (WGS) entry which is preliminary data.</text>
</comment>
<dbReference type="EMBL" id="RWGY01000585">
    <property type="protein sequence ID" value="TVU00448.1"/>
    <property type="molecule type" value="Genomic_DNA"/>
</dbReference>